<evidence type="ECO:0000313" key="2">
    <source>
        <dbReference type="EMBL" id="KAK8752131.1"/>
    </source>
</evidence>
<keyword evidence="1" id="KW-1133">Transmembrane helix</keyword>
<feature type="transmembrane region" description="Helical" evidence="1">
    <location>
        <begin position="6"/>
        <end position="25"/>
    </location>
</feature>
<evidence type="ECO:0000313" key="3">
    <source>
        <dbReference type="Proteomes" id="UP001445076"/>
    </source>
</evidence>
<accession>A0AAW0YKI8</accession>
<proteinExistence type="predicted"/>
<keyword evidence="3" id="KW-1185">Reference proteome</keyword>
<evidence type="ECO:0000256" key="1">
    <source>
        <dbReference type="SAM" id="Phobius"/>
    </source>
</evidence>
<dbReference type="EMBL" id="JARKIK010000005">
    <property type="protein sequence ID" value="KAK8752131.1"/>
    <property type="molecule type" value="Genomic_DNA"/>
</dbReference>
<organism evidence="2 3">
    <name type="scientific">Cherax quadricarinatus</name>
    <name type="common">Australian red claw crayfish</name>
    <dbReference type="NCBI Taxonomy" id="27406"/>
    <lineage>
        <taxon>Eukaryota</taxon>
        <taxon>Metazoa</taxon>
        <taxon>Ecdysozoa</taxon>
        <taxon>Arthropoda</taxon>
        <taxon>Crustacea</taxon>
        <taxon>Multicrustacea</taxon>
        <taxon>Malacostraca</taxon>
        <taxon>Eumalacostraca</taxon>
        <taxon>Eucarida</taxon>
        <taxon>Decapoda</taxon>
        <taxon>Pleocyemata</taxon>
        <taxon>Astacidea</taxon>
        <taxon>Parastacoidea</taxon>
        <taxon>Parastacidae</taxon>
        <taxon>Cherax</taxon>
    </lineage>
</organism>
<sequence length="125" mass="13959">MLLFRAKYIIVTTLGLTGYCAYYVVCDIWTIWSLISLNFYCFLTNRATQFCLPPNYKKPPAKNAFLSINLDWALSGSTSVNLSSQALSKIPVFKEEGEGGESIALMLARGPSSEKLCYPSLPFLR</sequence>
<dbReference type="Proteomes" id="UP001445076">
    <property type="component" value="Unassembled WGS sequence"/>
</dbReference>
<comment type="caution">
    <text evidence="2">The sequence shown here is derived from an EMBL/GenBank/DDBJ whole genome shotgun (WGS) entry which is preliminary data.</text>
</comment>
<keyword evidence="1" id="KW-0812">Transmembrane</keyword>
<keyword evidence="1" id="KW-0472">Membrane</keyword>
<name>A0AAW0YKI8_CHEQU</name>
<reference evidence="2 3" key="1">
    <citation type="journal article" date="2024" name="BMC Genomics">
        <title>Genome assembly of redclaw crayfish (Cherax quadricarinatus) provides insights into its immune adaptation and hypoxia tolerance.</title>
        <authorList>
            <person name="Liu Z."/>
            <person name="Zheng J."/>
            <person name="Li H."/>
            <person name="Fang K."/>
            <person name="Wang S."/>
            <person name="He J."/>
            <person name="Zhou D."/>
            <person name="Weng S."/>
            <person name="Chi M."/>
            <person name="Gu Z."/>
            <person name="He J."/>
            <person name="Li F."/>
            <person name="Wang M."/>
        </authorList>
    </citation>
    <scope>NUCLEOTIDE SEQUENCE [LARGE SCALE GENOMIC DNA]</scope>
    <source>
        <strain evidence="2">ZL_2023a</strain>
    </source>
</reference>
<gene>
    <name evidence="2" type="ORF">OTU49_012158</name>
</gene>
<dbReference type="AlphaFoldDB" id="A0AAW0YKI8"/>
<protein>
    <submittedName>
        <fullName evidence="2">Uncharacterized protein</fullName>
    </submittedName>
</protein>